<dbReference type="EMBL" id="LIAE01008038">
    <property type="protein sequence ID" value="PAV75778.1"/>
    <property type="molecule type" value="Genomic_DNA"/>
</dbReference>
<name>A0A2A2KPI9_9BILA</name>
<evidence type="ECO:0000256" key="2">
    <source>
        <dbReference type="ARBA" id="ARBA00010112"/>
    </source>
</evidence>
<feature type="chain" id="PRO_5012471776" description="Transthyretin/hydroxyisourate hydrolase domain-containing protein" evidence="5">
    <location>
        <begin position="19"/>
        <end position="116"/>
    </location>
</feature>
<comment type="subcellular location">
    <subcellularLocation>
        <location evidence="1">Secreted</location>
    </subcellularLocation>
</comment>
<evidence type="ECO:0000256" key="5">
    <source>
        <dbReference type="SAM" id="SignalP"/>
    </source>
</evidence>
<sequence>MRSRITVIILWLSYVSYSSNFSVSLRKQGVAVKGVLTCGEKRLANTLVRIVDLDFDPVLYVWHDCLDEMNPCLRKIKLEIPKKFIHDGNPNLSNWVDIGTINLEGSFASEKRECVN</sequence>
<dbReference type="Gene3D" id="2.60.40.3330">
    <property type="match status" value="1"/>
</dbReference>
<accession>A0A2A2KPI9</accession>
<keyword evidence="3" id="KW-0964">Secreted</keyword>
<organism evidence="6 7">
    <name type="scientific">Diploscapter pachys</name>
    <dbReference type="NCBI Taxonomy" id="2018661"/>
    <lineage>
        <taxon>Eukaryota</taxon>
        <taxon>Metazoa</taxon>
        <taxon>Ecdysozoa</taxon>
        <taxon>Nematoda</taxon>
        <taxon>Chromadorea</taxon>
        <taxon>Rhabditida</taxon>
        <taxon>Rhabditina</taxon>
        <taxon>Rhabditomorpha</taxon>
        <taxon>Rhabditoidea</taxon>
        <taxon>Rhabditidae</taxon>
        <taxon>Diploscapter</taxon>
    </lineage>
</organism>
<dbReference type="GO" id="GO:0009986">
    <property type="term" value="C:cell surface"/>
    <property type="evidence" value="ECO:0007669"/>
    <property type="project" value="InterPro"/>
</dbReference>
<dbReference type="OrthoDB" id="5772718at2759"/>
<dbReference type="Proteomes" id="UP000218231">
    <property type="component" value="Unassembled WGS sequence"/>
</dbReference>
<feature type="signal peptide" evidence="5">
    <location>
        <begin position="1"/>
        <end position="18"/>
    </location>
</feature>
<dbReference type="PANTHER" id="PTHR21700">
    <property type="entry name" value="TRANSTHYRETIN-LIKE FAMILY PROTEIN-RELATED"/>
    <property type="match status" value="1"/>
</dbReference>
<evidence type="ECO:0000256" key="4">
    <source>
        <dbReference type="ARBA" id="ARBA00022729"/>
    </source>
</evidence>
<evidence type="ECO:0000313" key="6">
    <source>
        <dbReference type="EMBL" id="PAV75778.1"/>
    </source>
</evidence>
<dbReference type="PANTHER" id="PTHR21700:SF6">
    <property type="entry name" value="TRANSTHYRETIN-LIKE FAMILY PROTEIN"/>
    <property type="match status" value="1"/>
</dbReference>
<gene>
    <name evidence="6" type="ORF">WR25_11723</name>
</gene>
<comment type="similarity">
    <text evidence="2">Belongs to the nematode transthyretin-like family.</text>
</comment>
<dbReference type="GO" id="GO:0005576">
    <property type="term" value="C:extracellular region"/>
    <property type="evidence" value="ECO:0007669"/>
    <property type="project" value="UniProtKB-SubCell"/>
</dbReference>
<evidence type="ECO:0008006" key="8">
    <source>
        <dbReference type="Google" id="ProtNLM"/>
    </source>
</evidence>
<evidence type="ECO:0000313" key="7">
    <source>
        <dbReference type="Proteomes" id="UP000218231"/>
    </source>
</evidence>
<evidence type="ECO:0000256" key="3">
    <source>
        <dbReference type="ARBA" id="ARBA00022525"/>
    </source>
</evidence>
<keyword evidence="4 5" id="KW-0732">Signal</keyword>
<comment type="caution">
    <text evidence="6">The sequence shown here is derived from an EMBL/GenBank/DDBJ whole genome shotgun (WGS) entry which is preliminary data.</text>
</comment>
<reference evidence="6 7" key="1">
    <citation type="journal article" date="2017" name="Curr. Biol.">
        <title>Genome architecture and evolution of a unichromosomal asexual nematode.</title>
        <authorList>
            <person name="Fradin H."/>
            <person name="Zegar C."/>
            <person name="Gutwein M."/>
            <person name="Lucas J."/>
            <person name="Kovtun M."/>
            <person name="Corcoran D."/>
            <person name="Baugh L.R."/>
            <person name="Kiontke K."/>
            <person name="Gunsalus K."/>
            <person name="Fitch D.H."/>
            <person name="Piano F."/>
        </authorList>
    </citation>
    <scope>NUCLEOTIDE SEQUENCE [LARGE SCALE GENOMIC DNA]</scope>
    <source>
        <strain evidence="6">PF1309</strain>
    </source>
</reference>
<dbReference type="InterPro" id="IPR038479">
    <property type="entry name" value="Transthyretin-like_sf"/>
</dbReference>
<dbReference type="AlphaFoldDB" id="A0A2A2KPI9"/>
<protein>
    <recommendedName>
        <fullName evidence="8">Transthyretin/hydroxyisourate hydrolase domain-containing protein</fullName>
    </recommendedName>
</protein>
<keyword evidence="7" id="KW-1185">Reference proteome</keyword>
<proteinExistence type="inferred from homology"/>
<dbReference type="InterPro" id="IPR001534">
    <property type="entry name" value="Transthyretin-like"/>
</dbReference>
<evidence type="ECO:0000256" key="1">
    <source>
        <dbReference type="ARBA" id="ARBA00004613"/>
    </source>
</evidence>